<reference evidence="4" key="1">
    <citation type="submission" date="2016-10" db="EMBL/GenBank/DDBJ databases">
        <authorList>
            <person name="Varghese N."/>
            <person name="Submissions S."/>
        </authorList>
    </citation>
    <scope>NUCLEOTIDE SEQUENCE [LARGE SCALE GENOMIC DNA]</scope>
    <source>
        <strain evidence="4">DUS833</strain>
    </source>
</reference>
<keyword evidence="4" id="KW-1185">Reference proteome</keyword>
<gene>
    <name evidence="3" type="ORF">SAMN05445850_4512</name>
</gene>
<comment type="subcellular location">
    <subcellularLocation>
        <location evidence="1">Virion</location>
    </subcellularLocation>
</comment>
<accession>A0A1H1JBW7</accession>
<dbReference type="Proteomes" id="UP000199365">
    <property type="component" value="Unassembled WGS sequence"/>
</dbReference>
<feature type="domain" description="Phage capsid-like C-terminal" evidence="2">
    <location>
        <begin position="137"/>
        <end position="415"/>
    </location>
</feature>
<dbReference type="AlphaFoldDB" id="A0A1H1JBW7"/>
<name>A0A1H1JBW7_9BURK</name>
<organism evidence="3 4">
    <name type="scientific">Paraburkholderia tuberum</name>
    <dbReference type="NCBI Taxonomy" id="157910"/>
    <lineage>
        <taxon>Bacteria</taxon>
        <taxon>Pseudomonadati</taxon>
        <taxon>Pseudomonadota</taxon>
        <taxon>Betaproteobacteria</taxon>
        <taxon>Burkholderiales</taxon>
        <taxon>Burkholderiaceae</taxon>
        <taxon>Paraburkholderia</taxon>
    </lineage>
</organism>
<evidence type="ECO:0000256" key="1">
    <source>
        <dbReference type="ARBA" id="ARBA00004328"/>
    </source>
</evidence>
<dbReference type="Gene3D" id="3.30.2400.10">
    <property type="entry name" value="Major capsid protein gp5"/>
    <property type="match status" value="1"/>
</dbReference>
<dbReference type="NCBIfam" id="TIGR01554">
    <property type="entry name" value="major_cap_HK97"/>
    <property type="match status" value="1"/>
</dbReference>
<dbReference type="SUPFAM" id="SSF56563">
    <property type="entry name" value="Major capsid protein gp5"/>
    <property type="match status" value="1"/>
</dbReference>
<dbReference type="InterPro" id="IPR054612">
    <property type="entry name" value="Phage_capsid-like_C"/>
</dbReference>
<evidence type="ECO:0000259" key="2">
    <source>
        <dbReference type="Pfam" id="PF05065"/>
    </source>
</evidence>
<dbReference type="InterPro" id="IPR024455">
    <property type="entry name" value="Phage_capsid"/>
</dbReference>
<dbReference type="EMBL" id="FNKX01000002">
    <property type="protein sequence ID" value="SDR47136.1"/>
    <property type="molecule type" value="Genomic_DNA"/>
</dbReference>
<proteinExistence type="predicted"/>
<sequence>MSKNLRELQARKAKHVGAMRAITDKAAAEDRDLNDDEVAEFEAERSRLAGVSAAIDREQLLIEAERGVTISAAAGATITVSENIESDPRRGFASFGEFAAAVRGAANKNAAADQRLTIGAAAPASGSYANEGSGADGGFAIPPQFSADIWNMSLGEGSLIPMTDNTEVSGNGMAFPKDETTPWGGSGVQAYWQNEAAAANATKPMLGLDTLRLHKLMALVPVTDELLADGVALGSYLSQIAPDRIMWKANEAILFGTGAGQPFGCLNAKALVVVAKETGQGTGTIEQMNISKMRSRLKTGELKNAVWIGNPDILPPLESMTVGQIPIFLPPGTGIRDGGYDGTLNGRPLILSEHAAALGSQSDLSLVSLKGYRTITKAGGIETATSMHLYFDADLTAFRFMFRIDGQPIIKAPITPPAGKSTNSRSYFVTLGARP</sequence>
<evidence type="ECO:0000313" key="4">
    <source>
        <dbReference type="Proteomes" id="UP000199365"/>
    </source>
</evidence>
<protein>
    <submittedName>
        <fullName evidence="3">Phage major capsid protein, HK97 family</fullName>
    </submittedName>
</protein>
<dbReference type="STRING" id="157910.SAMN05445850_4512"/>
<evidence type="ECO:0000313" key="3">
    <source>
        <dbReference type="EMBL" id="SDR47136.1"/>
    </source>
</evidence>
<dbReference type="Pfam" id="PF05065">
    <property type="entry name" value="Phage_capsid"/>
    <property type="match status" value="1"/>
</dbReference>
<dbReference type="RefSeq" id="WP_090807000.1">
    <property type="nucleotide sequence ID" value="NZ_FNKX01000002.1"/>
</dbReference>